<protein>
    <submittedName>
        <fullName evidence="5">Chaperonin family protein RbcX</fullName>
    </submittedName>
</protein>
<dbReference type="RefSeq" id="WP_338438418.1">
    <property type="nucleotide sequence ID" value="NZ_CP034671.2"/>
</dbReference>
<evidence type="ECO:0000256" key="3">
    <source>
        <dbReference type="ARBA" id="ARBA00023300"/>
    </source>
</evidence>
<dbReference type="InterPro" id="IPR038052">
    <property type="entry name" value="Chaperonin_RbcX_sf"/>
</dbReference>
<keyword evidence="2" id="KW-0143">Chaperone</keyword>
<dbReference type="InterPro" id="IPR003435">
    <property type="entry name" value="Chaperonin_RcbX"/>
</dbReference>
<organism evidence="5">
    <name type="scientific">Synechococcus elongatus PCC 11802</name>
    <dbReference type="NCBI Taxonomy" id="2283154"/>
    <lineage>
        <taxon>Bacteria</taxon>
        <taxon>Bacillati</taxon>
        <taxon>Cyanobacteriota</taxon>
        <taxon>Cyanophyceae</taxon>
        <taxon>Synechococcales</taxon>
        <taxon>Synechococcaceae</taxon>
        <taxon>Synechococcus</taxon>
    </lineage>
</organism>
<evidence type="ECO:0000256" key="2">
    <source>
        <dbReference type="ARBA" id="ARBA00023186"/>
    </source>
</evidence>
<dbReference type="PANTHER" id="PTHR33791:SF1">
    <property type="entry name" value="RUBISCO CHAPERONE RBCX"/>
    <property type="match status" value="1"/>
</dbReference>
<dbReference type="Pfam" id="PF02341">
    <property type="entry name" value="RbcX"/>
    <property type="match status" value="1"/>
</dbReference>
<evidence type="ECO:0000256" key="4">
    <source>
        <dbReference type="SAM" id="MobiDB-lite"/>
    </source>
</evidence>
<sequence>MEMPRISRDTARMLVNYLTYQAVCVIRDQLAETNPAGAYRLQVFSAEFSFQDGEAYLTALLDHDRELALRVMTVREHLAEHILDYLPEMTIAQIHEANINHRRALLERLTRLGAEPSLPSSADVDYPSDAATADDTSNASHAD</sequence>
<feature type="region of interest" description="Disordered" evidence="4">
    <location>
        <begin position="117"/>
        <end position="143"/>
    </location>
</feature>
<keyword evidence="3" id="KW-0120">Carbon dioxide fixation</keyword>
<evidence type="ECO:0000313" key="5">
    <source>
        <dbReference type="EMBL" id="QFZ91166.2"/>
    </source>
</evidence>
<feature type="compositionally biased region" description="Low complexity" evidence="4">
    <location>
        <begin position="128"/>
        <end position="143"/>
    </location>
</feature>
<dbReference type="GO" id="GO:0015979">
    <property type="term" value="P:photosynthesis"/>
    <property type="evidence" value="ECO:0007669"/>
    <property type="project" value="UniProtKB-KW"/>
</dbReference>
<accession>A0AAT9JTB2</accession>
<dbReference type="AlphaFoldDB" id="A0AAT9JTB2"/>
<dbReference type="EMBL" id="CP034671">
    <property type="protein sequence ID" value="QFZ91166.2"/>
    <property type="molecule type" value="Genomic_DNA"/>
</dbReference>
<dbReference type="PANTHER" id="PTHR33791">
    <property type="entry name" value="CHAPERONIN-LIKE RBCX PROTEIN 1, CHLOROPLASTIC"/>
    <property type="match status" value="1"/>
</dbReference>
<dbReference type="GO" id="GO:0110102">
    <property type="term" value="P:ribulose bisphosphate carboxylase complex assembly"/>
    <property type="evidence" value="ECO:0007669"/>
    <property type="project" value="InterPro"/>
</dbReference>
<dbReference type="Gene3D" id="1.10.1200.210">
    <property type="entry name" value="Chaperonin-like RbcX"/>
    <property type="match status" value="1"/>
</dbReference>
<reference evidence="5" key="1">
    <citation type="submission" date="2024-01" db="EMBL/GenBank/DDBJ databases">
        <title>Synechococcus elongatus PCC 11802, a close yet different native of Synechococcus elongatus PCC 11801.</title>
        <authorList>
            <person name="Jaiswal D."/>
            <person name="Sengupta A."/>
            <person name="Sengupta S."/>
            <person name="Pakrasi H.B."/>
            <person name="Wangikar P."/>
        </authorList>
    </citation>
    <scope>NUCLEOTIDE SEQUENCE</scope>
    <source>
        <strain evidence="5">PCC 11802</strain>
    </source>
</reference>
<dbReference type="SUPFAM" id="SSF158615">
    <property type="entry name" value="RbcX-like"/>
    <property type="match status" value="1"/>
</dbReference>
<evidence type="ECO:0000256" key="1">
    <source>
        <dbReference type="ARBA" id="ARBA00022531"/>
    </source>
</evidence>
<keyword evidence="1" id="KW-0602">Photosynthesis</keyword>
<dbReference type="GO" id="GO:0015977">
    <property type="term" value="P:carbon fixation"/>
    <property type="evidence" value="ECO:0007669"/>
    <property type="project" value="UniProtKB-KW"/>
</dbReference>
<name>A0AAT9JTB2_SYNEL</name>
<proteinExistence type="predicted"/>
<gene>
    <name evidence="5" type="ORF">EKO22_01100</name>
</gene>
<dbReference type="GO" id="GO:0044183">
    <property type="term" value="F:protein folding chaperone"/>
    <property type="evidence" value="ECO:0007669"/>
    <property type="project" value="InterPro"/>
</dbReference>